<feature type="domain" description="Glycosyltransferase 2-like" evidence="1">
    <location>
        <begin position="5"/>
        <end position="124"/>
    </location>
</feature>
<dbReference type="InterPro" id="IPR001173">
    <property type="entry name" value="Glyco_trans_2-like"/>
</dbReference>
<dbReference type="SUPFAM" id="SSF53448">
    <property type="entry name" value="Nucleotide-diphospho-sugar transferases"/>
    <property type="match status" value="1"/>
</dbReference>
<organism evidence="2 3">
    <name type="scientific">Herpetosiphon geysericola</name>
    <dbReference type="NCBI Taxonomy" id="70996"/>
    <lineage>
        <taxon>Bacteria</taxon>
        <taxon>Bacillati</taxon>
        <taxon>Chloroflexota</taxon>
        <taxon>Chloroflexia</taxon>
        <taxon>Herpetosiphonales</taxon>
        <taxon>Herpetosiphonaceae</taxon>
        <taxon>Herpetosiphon</taxon>
    </lineage>
</organism>
<dbReference type="Proteomes" id="UP000050277">
    <property type="component" value="Unassembled WGS sequence"/>
</dbReference>
<dbReference type="Gene3D" id="3.90.550.10">
    <property type="entry name" value="Spore Coat Polysaccharide Biosynthesis Protein SpsA, Chain A"/>
    <property type="match status" value="1"/>
</dbReference>
<evidence type="ECO:0000259" key="1">
    <source>
        <dbReference type="Pfam" id="PF00535"/>
    </source>
</evidence>
<dbReference type="PANTHER" id="PTHR43685:SF3">
    <property type="entry name" value="SLR2126 PROTEIN"/>
    <property type="match status" value="1"/>
</dbReference>
<proteinExistence type="predicted"/>
<keyword evidence="2" id="KW-0808">Transferase</keyword>
<dbReference type="PANTHER" id="PTHR43685">
    <property type="entry name" value="GLYCOSYLTRANSFERASE"/>
    <property type="match status" value="1"/>
</dbReference>
<dbReference type="EMBL" id="LGKP01000019">
    <property type="protein sequence ID" value="KPL87047.1"/>
    <property type="molecule type" value="Genomic_DNA"/>
</dbReference>
<dbReference type="OrthoDB" id="5291101at2"/>
<evidence type="ECO:0000313" key="3">
    <source>
        <dbReference type="Proteomes" id="UP000050277"/>
    </source>
</evidence>
<dbReference type="Pfam" id="PF00535">
    <property type="entry name" value="Glycos_transf_2"/>
    <property type="match status" value="1"/>
</dbReference>
<name>A0A0P6Y5B6_9CHLR</name>
<dbReference type="GO" id="GO:0016740">
    <property type="term" value="F:transferase activity"/>
    <property type="evidence" value="ECO:0007669"/>
    <property type="project" value="UniProtKB-KW"/>
</dbReference>
<dbReference type="STRING" id="70996.SE18_11185"/>
<accession>A0A0P6Y5B6</accession>
<dbReference type="RefSeq" id="WP_054534539.1">
    <property type="nucleotide sequence ID" value="NZ_LGKP01000019.1"/>
</dbReference>
<evidence type="ECO:0000313" key="2">
    <source>
        <dbReference type="EMBL" id="KPL87047.1"/>
    </source>
</evidence>
<dbReference type="InterPro" id="IPR029044">
    <property type="entry name" value="Nucleotide-diphossugar_trans"/>
</dbReference>
<gene>
    <name evidence="2" type="ORF">SE18_11185</name>
</gene>
<protein>
    <submittedName>
        <fullName evidence="2">Glycosyl transferase</fullName>
    </submittedName>
</protein>
<reference evidence="2 3" key="1">
    <citation type="submission" date="2015-07" db="EMBL/GenBank/DDBJ databases">
        <title>Whole genome sequence of Herpetosiphon geysericola DSM 7119.</title>
        <authorList>
            <person name="Hemp J."/>
            <person name="Ward L.M."/>
            <person name="Pace L.A."/>
            <person name="Fischer W.W."/>
        </authorList>
    </citation>
    <scope>NUCLEOTIDE SEQUENCE [LARGE SCALE GENOMIC DNA]</scope>
    <source>
        <strain evidence="2 3">DSM 7119</strain>
    </source>
</reference>
<keyword evidence="3" id="KW-1185">Reference proteome</keyword>
<dbReference type="AlphaFoldDB" id="A0A0P6Y5B6"/>
<sequence length="316" mass="35028">MTQLSLICTVKNEADTIAALLDSMLAQSRQPDEIVVNDCGSTDATAAIVQTYIDRGAPIRLVHGGFNISSGRNNAIRHAQGHLIASTDAGLALDREWLERIIAPLEADQADLVAGFYQAAPRSDLETAIGATNYPLAAEVDPNRFLAAGQSVAFRKVVWETVGGYPEWLDHCEDLVFDQAAIAAGFRSTAVLDAVVHFQPRSSLRALFRQYFFYARGDGVANLWPLRHAIRYATYLGLLVLLRNLPQRPWLGALLGLGLAGYTRKPYRRLWLATKGWTFDRRLKTLSLPPIIRLVGDLAKMLGYPVGWLVRLRKFK</sequence>
<comment type="caution">
    <text evidence="2">The sequence shown here is derived from an EMBL/GenBank/DDBJ whole genome shotgun (WGS) entry which is preliminary data.</text>
</comment>
<dbReference type="InterPro" id="IPR050834">
    <property type="entry name" value="Glycosyltransf_2"/>
</dbReference>